<evidence type="ECO:0000256" key="1">
    <source>
        <dbReference type="ARBA" id="ARBA00022679"/>
    </source>
</evidence>
<keyword evidence="3" id="KW-1185">Reference proteome</keyword>
<dbReference type="GO" id="GO:0008410">
    <property type="term" value="F:CoA-transferase activity"/>
    <property type="evidence" value="ECO:0007669"/>
    <property type="project" value="TreeGrafter"/>
</dbReference>
<proteinExistence type="predicted"/>
<keyword evidence="1" id="KW-0808">Transferase</keyword>
<dbReference type="AlphaFoldDB" id="D1P209"/>
<reference evidence="2" key="1">
    <citation type="submission" date="2009-12" db="EMBL/GenBank/DDBJ databases">
        <authorList>
            <person name="Weinstock G."/>
            <person name="Sodergren E."/>
            <person name="Clifton S."/>
            <person name="Fulton L."/>
            <person name="Fulton B."/>
            <person name="Courtney L."/>
            <person name="Fronick C."/>
            <person name="Harrison M."/>
            <person name="Strong C."/>
            <person name="Farmer C."/>
            <person name="Delahaunty K."/>
            <person name="Markovic C."/>
            <person name="Hall O."/>
            <person name="Minx P."/>
            <person name="Tomlinson C."/>
            <person name="Mitreva M."/>
            <person name="Nelson J."/>
            <person name="Hou S."/>
            <person name="Wollam A."/>
            <person name="Pepin K.H."/>
            <person name="Johnson M."/>
            <person name="Bhonagiri V."/>
            <person name="Nash W.E."/>
            <person name="Warren W."/>
            <person name="Chinwalla A."/>
            <person name="Mardis E.R."/>
            <person name="Wilson R.K."/>
        </authorList>
    </citation>
    <scope>NUCLEOTIDE SEQUENCE [LARGE SCALE GENOMIC DNA]</scope>
    <source>
        <strain evidence="2">DSM 4541</strain>
    </source>
</reference>
<gene>
    <name evidence="2" type="ORF">PROVRUST_06232</name>
</gene>
<dbReference type="InterPro" id="IPR003673">
    <property type="entry name" value="CoA-Trfase_fam_III"/>
</dbReference>
<dbReference type="HOGENOM" id="CLU_033975_0_0_6"/>
<evidence type="ECO:0000313" key="3">
    <source>
        <dbReference type="Proteomes" id="UP000005512"/>
    </source>
</evidence>
<dbReference type="Gene3D" id="3.30.1540.10">
    <property type="entry name" value="formyl-coa transferase, domain 3"/>
    <property type="match status" value="1"/>
</dbReference>
<dbReference type="PANTHER" id="PTHR48207:SF3">
    <property type="entry name" value="SUCCINATE--HYDROXYMETHYLGLUTARATE COA-TRANSFERASE"/>
    <property type="match status" value="1"/>
</dbReference>
<evidence type="ECO:0000313" key="2">
    <source>
        <dbReference type="EMBL" id="EFB72630.1"/>
    </source>
</evidence>
<dbReference type="Gene3D" id="3.40.50.10540">
    <property type="entry name" value="Crotonobetainyl-coa:carnitine coa-transferase, domain 1"/>
    <property type="match status" value="1"/>
</dbReference>
<comment type="caution">
    <text evidence="2">The sequence shown here is derived from an EMBL/GenBank/DDBJ whole genome shotgun (WGS) entry which is preliminary data.</text>
</comment>
<dbReference type="STRING" id="500637.PROVRUST_06232"/>
<dbReference type="PANTHER" id="PTHR48207">
    <property type="entry name" value="SUCCINATE--HYDROXYMETHYLGLUTARATE COA-TRANSFERASE"/>
    <property type="match status" value="1"/>
</dbReference>
<sequence>MPTRWGRQRLALNKEFSMNAASTQKRQGPLAGIKVIDLSRVLAGPYCTGMMADLGAEVIKIEVPDHGDDSRHLGPFIDGESVYYGLINRGKRSIELDLKSDSDREILFQLINESDVVVENFRPGVTQRLGIDFDSLKQHNPQIIYASISGFGQNSPLASYPAYDIVAQAMSGLMSVTGFPETGPTRSGESIGDVCAGVFAAWAISSALFARERHGESAQYIDVAMVDVLLSMQLTGLSNLFANNKAPSLVGNRHPVSTPFDTYQAKDGLVVIAIASEKLFQRLCECMEKPTLSQDHRYRDDPTRTINQAALRQEIECWTEQKSVEEVCDLLLNAGVPASPIHNLQQATESEHAQVRQVLTHLHDGGTPLISQPVFFNGTKPHVTQRAPQLGEGNAEYKPTTITTKSAETIQ</sequence>
<name>D1P209_9GAMM</name>
<protein>
    <submittedName>
        <fullName evidence="2">CoA-transferase family III protein</fullName>
    </submittedName>
</protein>
<accession>D1P209</accession>
<dbReference type="SUPFAM" id="SSF89796">
    <property type="entry name" value="CoA-transferase family III (CaiB/BaiF)"/>
    <property type="match status" value="1"/>
</dbReference>
<dbReference type="InterPro" id="IPR050483">
    <property type="entry name" value="CoA-transferase_III_domain"/>
</dbReference>
<dbReference type="eggNOG" id="COG1804">
    <property type="taxonomic scope" value="Bacteria"/>
</dbReference>
<dbReference type="EMBL" id="ABXV02000022">
    <property type="protein sequence ID" value="EFB72630.1"/>
    <property type="molecule type" value="Genomic_DNA"/>
</dbReference>
<dbReference type="Proteomes" id="UP000005512">
    <property type="component" value="Unassembled WGS sequence"/>
</dbReference>
<organism evidence="2 3">
    <name type="scientific">Providencia rustigianii DSM 4541</name>
    <dbReference type="NCBI Taxonomy" id="500637"/>
    <lineage>
        <taxon>Bacteria</taxon>
        <taxon>Pseudomonadati</taxon>
        <taxon>Pseudomonadota</taxon>
        <taxon>Gammaproteobacteria</taxon>
        <taxon>Enterobacterales</taxon>
        <taxon>Morganellaceae</taxon>
        <taxon>Providencia</taxon>
    </lineage>
</organism>
<dbReference type="InterPro" id="IPR044855">
    <property type="entry name" value="CoA-Trfase_III_dom3_sf"/>
</dbReference>
<dbReference type="InterPro" id="IPR023606">
    <property type="entry name" value="CoA-Trfase_III_dom_1_sf"/>
</dbReference>
<dbReference type="Pfam" id="PF02515">
    <property type="entry name" value="CoA_transf_3"/>
    <property type="match status" value="1"/>
</dbReference>